<dbReference type="KEGG" id="tsu:Tresu_1030"/>
<dbReference type="RefSeq" id="WP_013701238.1">
    <property type="nucleotide sequence ID" value="NC_015385.1"/>
</dbReference>
<dbReference type="AlphaFoldDB" id="F2NVG9"/>
<dbReference type="EMBL" id="CP002631">
    <property type="protein sequence ID" value="AEB13948.1"/>
    <property type="molecule type" value="Genomic_DNA"/>
</dbReference>
<accession>F2NVG9</accession>
<reference evidence="1 2" key="1">
    <citation type="journal article" date="2011" name="Stand. Genomic Sci.">
        <title>Complete genome sequence of Treponema succinifaciens type strain (6091).</title>
        <authorList>
            <person name="Han C."/>
            <person name="Gronow S."/>
            <person name="Teshima H."/>
            <person name="Lapidus A."/>
            <person name="Nolan M."/>
            <person name="Lucas S."/>
            <person name="Hammon N."/>
            <person name="Deshpande S."/>
            <person name="Cheng J.F."/>
            <person name="Zeytun A."/>
            <person name="Tapia R."/>
            <person name="Goodwin L."/>
            <person name="Pitluck S."/>
            <person name="Liolios K."/>
            <person name="Pagani I."/>
            <person name="Ivanova N."/>
            <person name="Mavromatis K."/>
            <person name="Mikhailova N."/>
            <person name="Huntemann M."/>
            <person name="Pati A."/>
            <person name="Chen A."/>
            <person name="Palaniappan K."/>
            <person name="Land M."/>
            <person name="Hauser L."/>
            <person name="Brambilla E.M."/>
            <person name="Rohde M."/>
            <person name="Goker M."/>
            <person name="Woyke T."/>
            <person name="Bristow J."/>
            <person name="Eisen J.A."/>
            <person name="Markowitz V."/>
            <person name="Hugenholtz P."/>
            <person name="Kyrpides N.C."/>
            <person name="Klenk H.P."/>
            <person name="Detter J.C."/>
        </authorList>
    </citation>
    <scope>NUCLEOTIDE SEQUENCE [LARGE SCALE GENOMIC DNA]</scope>
    <source>
        <strain evidence="2">ATCC 33096 / DSM 2489 / 6091</strain>
    </source>
</reference>
<proteinExistence type="predicted"/>
<dbReference type="Proteomes" id="UP000006852">
    <property type="component" value="Chromosome"/>
</dbReference>
<dbReference type="HOGENOM" id="CLU_3012994_0_0_12"/>
<dbReference type="GeneID" id="302999961"/>
<sequence>MFKPIFSNILVLRGKSGKKVFDFIKKARPVTTPIMTSLEKENFEREFSKFLSSCKK</sequence>
<protein>
    <submittedName>
        <fullName evidence="1">Uncharacterized protein</fullName>
    </submittedName>
</protein>
<gene>
    <name evidence="1" type="ordered locus">Tresu_1030</name>
</gene>
<keyword evidence="2" id="KW-1185">Reference proteome</keyword>
<organism evidence="1 2">
    <name type="scientific">Treponema succinifaciens (strain ATCC 33096 / DSM 2489 / 6091)</name>
    <dbReference type="NCBI Taxonomy" id="869209"/>
    <lineage>
        <taxon>Bacteria</taxon>
        <taxon>Pseudomonadati</taxon>
        <taxon>Spirochaetota</taxon>
        <taxon>Spirochaetia</taxon>
        <taxon>Spirochaetales</taxon>
        <taxon>Treponemataceae</taxon>
        <taxon>Treponema</taxon>
    </lineage>
</organism>
<dbReference type="STRING" id="869209.Tresu_1030"/>
<evidence type="ECO:0000313" key="2">
    <source>
        <dbReference type="Proteomes" id="UP000006852"/>
    </source>
</evidence>
<name>F2NVG9_TRES6</name>
<evidence type="ECO:0000313" key="1">
    <source>
        <dbReference type="EMBL" id="AEB13948.1"/>
    </source>
</evidence>
<reference evidence="2" key="2">
    <citation type="submission" date="2011-04" db="EMBL/GenBank/DDBJ databases">
        <title>The complete genome of chromosome of Treponema succinifaciens DSM 2489.</title>
        <authorList>
            <person name="Lucas S."/>
            <person name="Copeland A."/>
            <person name="Lapidus A."/>
            <person name="Bruce D."/>
            <person name="Goodwin L."/>
            <person name="Pitluck S."/>
            <person name="Peters L."/>
            <person name="Kyrpides N."/>
            <person name="Mavromatis K."/>
            <person name="Ivanova N."/>
            <person name="Ovchinnikova G."/>
            <person name="Teshima H."/>
            <person name="Detter J.C."/>
            <person name="Tapia R."/>
            <person name="Han C."/>
            <person name="Land M."/>
            <person name="Hauser L."/>
            <person name="Markowitz V."/>
            <person name="Cheng J.-F."/>
            <person name="Hugenholtz P."/>
            <person name="Woyke T."/>
            <person name="Wu D."/>
            <person name="Gronow S."/>
            <person name="Wellnitz S."/>
            <person name="Brambilla E."/>
            <person name="Klenk H.-P."/>
            <person name="Eisen J.A."/>
        </authorList>
    </citation>
    <scope>NUCLEOTIDE SEQUENCE [LARGE SCALE GENOMIC DNA]</scope>
    <source>
        <strain evidence="2">ATCC 33096 / DSM 2489 / 6091</strain>
    </source>
</reference>